<keyword evidence="6" id="KW-0325">Glycoprotein</keyword>
<dbReference type="GO" id="GO:0005262">
    <property type="term" value="F:calcium channel activity"/>
    <property type="evidence" value="ECO:0007669"/>
    <property type="project" value="TreeGrafter"/>
</dbReference>
<dbReference type="AlphaFoldDB" id="A0A0M4EHC8"/>
<dbReference type="OrthoDB" id="7854714at2759"/>
<name>A0A0M4EHC8_DROBS</name>
<feature type="domain" description="Polycystin" evidence="11">
    <location>
        <begin position="85"/>
        <end position="271"/>
    </location>
</feature>
<evidence type="ECO:0000256" key="3">
    <source>
        <dbReference type="ARBA" id="ARBA00022692"/>
    </source>
</evidence>
<evidence type="ECO:0000256" key="4">
    <source>
        <dbReference type="ARBA" id="ARBA00022989"/>
    </source>
</evidence>
<evidence type="ECO:0000313" key="12">
    <source>
        <dbReference type="EMBL" id="ALC45734.1"/>
    </source>
</evidence>
<accession>A0A0M4EHC8</accession>
<dbReference type="Pfam" id="PF08016">
    <property type="entry name" value="PKD_channel"/>
    <property type="match status" value="1"/>
</dbReference>
<dbReference type="OMA" id="DINMFQV"/>
<comment type="subcellular location">
    <subcellularLocation>
        <location evidence="1">Membrane</location>
        <topology evidence="1">Multi-pass membrane protein</topology>
    </subcellularLocation>
</comment>
<keyword evidence="5 9" id="KW-0472">Membrane</keyword>
<organism evidence="12 13">
    <name type="scientific">Drosophila busckii</name>
    <name type="common">Fruit fly</name>
    <dbReference type="NCBI Taxonomy" id="30019"/>
    <lineage>
        <taxon>Eukaryota</taxon>
        <taxon>Metazoa</taxon>
        <taxon>Ecdysozoa</taxon>
        <taxon>Arthropoda</taxon>
        <taxon>Hexapoda</taxon>
        <taxon>Insecta</taxon>
        <taxon>Pterygota</taxon>
        <taxon>Neoptera</taxon>
        <taxon>Endopterygota</taxon>
        <taxon>Diptera</taxon>
        <taxon>Brachycera</taxon>
        <taxon>Muscomorpha</taxon>
        <taxon>Ephydroidea</taxon>
        <taxon>Drosophilidae</taxon>
        <taxon>Drosophila</taxon>
    </lineage>
</organism>
<dbReference type="InterPro" id="IPR013122">
    <property type="entry name" value="PKD1_2_channel"/>
</dbReference>
<gene>
    <name evidence="12" type="ORF">Dbus_chr3Rg484</name>
</gene>
<evidence type="ECO:0000259" key="11">
    <source>
        <dbReference type="Pfam" id="PF20519"/>
    </source>
</evidence>
<dbReference type="GO" id="GO:0050982">
    <property type="term" value="P:detection of mechanical stimulus"/>
    <property type="evidence" value="ECO:0007669"/>
    <property type="project" value="TreeGrafter"/>
</dbReference>
<dbReference type="GO" id="GO:0016020">
    <property type="term" value="C:membrane"/>
    <property type="evidence" value="ECO:0007669"/>
    <property type="project" value="UniProtKB-SubCell"/>
</dbReference>
<feature type="transmembrane region" description="Helical" evidence="9">
    <location>
        <begin position="283"/>
        <end position="300"/>
    </location>
</feature>
<evidence type="ECO:0000256" key="9">
    <source>
        <dbReference type="SAM" id="Phobius"/>
    </source>
</evidence>
<keyword evidence="13" id="KW-1185">Reference proteome</keyword>
<dbReference type="InterPro" id="IPR003915">
    <property type="entry name" value="PKD_2"/>
</dbReference>
<dbReference type="Gene3D" id="1.10.287.70">
    <property type="match status" value="1"/>
</dbReference>
<feature type="coiled-coil region" evidence="8">
    <location>
        <begin position="561"/>
        <end position="588"/>
    </location>
</feature>
<feature type="transmembrane region" description="Helical" evidence="9">
    <location>
        <begin position="368"/>
        <end position="390"/>
    </location>
</feature>
<feature type="disulfide bond" evidence="7">
    <location>
        <begin position="149"/>
        <end position="164"/>
    </location>
</feature>
<comment type="similarity">
    <text evidence="2">Belongs to the polycystin family.</text>
</comment>
<evidence type="ECO:0000256" key="1">
    <source>
        <dbReference type="ARBA" id="ARBA00004141"/>
    </source>
</evidence>
<feature type="transmembrane region" description="Helical" evidence="9">
    <location>
        <begin position="410"/>
        <end position="432"/>
    </location>
</feature>
<dbReference type="Proteomes" id="UP000494163">
    <property type="component" value="Chromosome 3R"/>
</dbReference>
<feature type="transmembrane region" description="Helical" evidence="9">
    <location>
        <begin position="321"/>
        <end position="339"/>
    </location>
</feature>
<proteinExistence type="inferred from homology"/>
<dbReference type="PANTHER" id="PTHR10877">
    <property type="entry name" value="POLYCYSTIN FAMILY MEMBER"/>
    <property type="match status" value="1"/>
</dbReference>
<keyword evidence="4 9" id="KW-1133">Transmembrane helix</keyword>
<keyword evidence="3 9" id="KW-0812">Transmembrane</keyword>
<dbReference type="Pfam" id="PF20519">
    <property type="entry name" value="Polycystin_dom"/>
    <property type="match status" value="1"/>
</dbReference>
<evidence type="ECO:0000313" key="13">
    <source>
        <dbReference type="Proteomes" id="UP000494163"/>
    </source>
</evidence>
<reference evidence="12 13" key="1">
    <citation type="submission" date="2015-08" db="EMBL/GenBank/DDBJ databases">
        <title>Ancestral chromatin configuration constrains chromatin evolution on differentiating sex chromosomes in Drosophila.</title>
        <authorList>
            <person name="Zhou Q."/>
            <person name="Bachtrog D."/>
        </authorList>
    </citation>
    <scope>NUCLEOTIDE SEQUENCE [LARGE SCALE GENOMIC DNA]</scope>
    <source>
        <tissue evidence="12">Whole larvae</tissue>
    </source>
</reference>
<evidence type="ECO:0000256" key="8">
    <source>
        <dbReference type="SAM" id="Coils"/>
    </source>
</evidence>
<dbReference type="STRING" id="30019.A0A0M4EHC8"/>
<dbReference type="EMBL" id="CP012526">
    <property type="protein sequence ID" value="ALC45734.1"/>
    <property type="molecule type" value="Genomic_DNA"/>
</dbReference>
<evidence type="ECO:0000256" key="5">
    <source>
        <dbReference type="ARBA" id="ARBA00023136"/>
    </source>
</evidence>
<keyword evidence="8" id="KW-0175">Coiled coil</keyword>
<dbReference type="InterPro" id="IPR051223">
    <property type="entry name" value="Polycystin"/>
</dbReference>
<dbReference type="PRINTS" id="PR01433">
    <property type="entry name" value="POLYCYSTIN2"/>
</dbReference>
<feature type="domain" description="Polycystin cation channel PKD1/PKD2" evidence="10">
    <location>
        <begin position="284"/>
        <end position="500"/>
    </location>
</feature>
<feature type="transmembrane region" description="Helical" evidence="9">
    <location>
        <begin position="25"/>
        <end position="47"/>
    </location>
</feature>
<sequence>MNKFLRRLKGKGKKHHHKDYITEEIVRSILIDMLLLIVLLICVYFVADSLRTKYMYYDYQQIEKYLLYDYPQEEIGYDHSFHISFDDISTISEIWEYILFVFIPKIFTNMSLQAAEGEEKIKYHLAFMTENIIVGLPRMRQIRVHSQTCTLDAPLDSRMQRHTCYPPYTPEVEQKTSFFGVDYTTEHSSIMGLVTTYSAGGFSKEFFMDPTKNFELAYSLRSETWLDRGTRCIIVEINTYNDFTHTYTIIKILFETLPSGLVVPSLIVNTVQEYGILYPVNRAILYFGILYYIIIAFFTYNEIQEFRELTFIGYFRKPGNIIDSIFLIVSYIALGYNVWHPIEVNRIKRKIKEDPNSYICLDRLTNGWHFYVLIITAITFLAWSKVLVYLSFHRTLKWFMNSLKESALNIIGFIFVFLITLFALAQLGTILFSEWLVTFNNNFTTMTTIMRLLMADVDYLSMHAVHPTLAVIYFIALILIIFSLSMNLFVAILLSSYSDVKHKTIVRDTIVFKMMMVCLKRYICFWRQGDKKWLKDRVLLVEIIEQPPEDAAGTDDDQRALNLKEHTLIILREQMAQLTERALKVEEEFENIHLAIERVAKLQAKLNLKWQQSLH</sequence>
<dbReference type="GO" id="GO:0005509">
    <property type="term" value="F:calcium ion binding"/>
    <property type="evidence" value="ECO:0007669"/>
    <property type="project" value="InterPro"/>
</dbReference>
<dbReference type="InterPro" id="IPR046791">
    <property type="entry name" value="Polycystin_dom"/>
</dbReference>
<feature type="transmembrane region" description="Helical" evidence="9">
    <location>
        <begin position="470"/>
        <end position="494"/>
    </location>
</feature>
<evidence type="ECO:0000256" key="2">
    <source>
        <dbReference type="ARBA" id="ARBA00007200"/>
    </source>
</evidence>
<dbReference type="PANTHER" id="PTHR10877:SF183">
    <property type="entry name" value="AT14535P-RELATED"/>
    <property type="match status" value="1"/>
</dbReference>
<evidence type="ECO:0000256" key="7">
    <source>
        <dbReference type="PIRSR" id="PIRSR603915-2"/>
    </source>
</evidence>
<evidence type="ECO:0000259" key="10">
    <source>
        <dbReference type="Pfam" id="PF08016"/>
    </source>
</evidence>
<protein>
    <submittedName>
        <fullName evidence="12">Maker170</fullName>
    </submittedName>
</protein>
<evidence type="ECO:0000256" key="6">
    <source>
        <dbReference type="ARBA" id="ARBA00023180"/>
    </source>
</evidence>